<feature type="transmembrane region" description="Helical" evidence="7">
    <location>
        <begin position="271"/>
        <end position="290"/>
    </location>
</feature>
<feature type="domain" description="ABC transmembrane type-1" evidence="8">
    <location>
        <begin position="101"/>
        <end position="292"/>
    </location>
</feature>
<keyword evidence="4 7" id="KW-0812">Transmembrane</keyword>
<organism evidence="9 10">
    <name type="scientific">Subtercola boreus</name>
    <dbReference type="NCBI Taxonomy" id="120213"/>
    <lineage>
        <taxon>Bacteria</taxon>
        <taxon>Bacillati</taxon>
        <taxon>Actinomycetota</taxon>
        <taxon>Actinomycetes</taxon>
        <taxon>Micrococcales</taxon>
        <taxon>Microbacteriaceae</taxon>
        <taxon>Subtercola</taxon>
    </lineage>
</organism>
<dbReference type="PROSITE" id="PS50928">
    <property type="entry name" value="ABC_TM1"/>
    <property type="match status" value="1"/>
</dbReference>
<dbReference type="OrthoDB" id="9794684at2"/>
<evidence type="ECO:0000256" key="2">
    <source>
        <dbReference type="ARBA" id="ARBA00022448"/>
    </source>
</evidence>
<evidence type="ECO:0000256" key="7">
    <source>
        <dbReference type="RuleBase" id="RU363032"/>
    </source>
</evidence>
<feature type="transmembrane region" description="Helical" evidence="7">
    <location>
        <begin position="43"/>
        <end position="65"/>
    </location>
</feature>
<sequence length="307" mass="33119">MLSDKELRSRTSCSSRRQSSSLCTRSYRGSRAMHKFWRRSRGYGLTLIGIAILLVLLFPLVWVVLSSFQPTADFYAPVASLIPQTFTLENYSSISSQIGPLLTTLVIAIFTAALSLAIGIPAAYALAVFRWRWVAIAMFLILITQVVPGVMVATPLFLTFSRLGLLNSIVGLVIANSAAGVPFTILLLTAFMSGIPGSLREAAHLDGAGEWRTLFSVIVPTTRSAIVAAALFSFLFAWGDFLWALTLNTNGTITPLSLSIFQFVGNFQTNWGGIMATSTIALVPAMILLVGAQRYISVGLTAGAIKD</sequence>
<evidence type="ECO:0000313" key="10">
    <source>
        <dbReference type="Proteomes" id="UP000257080"/>
    </source>
</evidence>
<dbReference type="EMBL" id="NBXE01000006">
    <property type="protein sequence ID" value="RFA29094.1"/>
    <property type="molecule type" value="Genomic_DNA"/>
</dbReference>
<proteinExistence type="inferred from homology"/>
<comment type="subcellular location">
    <subcellularLocation>
        <location evidence="1 7">Cell membrane</location>
        <topology evidence="1 7">Multi-pass membrane protein</topology>
    </subcellularLocation>
</comment>
<keyword evidence="3" id="KW-1003">Cell membrane</keyword>
<dbReference type="GO" id="GO:0005886">
    <property type="term" value="C:plasma membrane"/>
    <property type="evidence" value="ECO:0007669"/>
    <property type="project" value="UniProtKB-SubCell"/>
</dbReference>
<name>A0A3E0WFL6_9MICO</name>
<dbReference type="Gene3D" id="1.10.3720.10">
    <property type="entry name" value="MetI-like"/>
    <property type="match status" value="1"/>
</dbReference>
<evidence type="ECO:0000256" key="5">
    <source>
        <dbReference type="ARBA" id="ARBA00022989"/>
    </source>
</evidence>
<dbReference type="Proteomes" id="UP000257080">
    <property type="component" value="Unassembled WGS sequence"/>
</dbReference>
<reference evidence="9 10" key="1">
    <citation type="submission" date="2017-04" db="EMBL/GenBank/DDBJ databases">
        <title>Comparative genome analysis of Subtercola boreus.</title>
        <authorList>
            <person name="Cho Y.-J."/>
            <person name="Cho A."/>
            <person name="Kim O.-S."/>
            <person name="Lee J.-I."/>
        </authorList>
    </citation>
    <scope>NUCLEOTIDE SEQUENCE [LARGE SCALE GENOMIC DNA]</scope>
    <source>
        <strain evidence="9 10">P28004</strain>
    </source>
</reference>
<dbReference type="Pfam" id="PF00528">
    <property type="entry name" value="BPD_transp_1"/>
    <property type="match status" value="1"/>
</dbReference>
<dbReference type="InterPro" id="IPR035906">
    <property type="entry name" value="MetI-like_sf"/>
</dbReference>
<keyword evidence="5 7" id="KW-1133">Transmembrane helix</keyword>
<dbReference type="InterPro" id="IPR050901">
    <property type="entry name" value="BP-dep_ABC_trans_perm"/>
</dbReference>
<dbReference type="AlphaFoldDB" id="A0A3E0WFL6"/>
<gene>
    <name evidence="9" type="ORF">B7R25_02210</name>
</gene>
<feature type="transmembrane region" description="Helical" evidence="7">
    <location>
        <begin position="133"/>
        <end position="157"/>
    </location>
</feature>
<evidence type="ECO:0000256" key="6">
    <source>
        <dbReference type="ARBA" id="ARBA00023136"/>
    </source>
</evidence>
<evidence type="ECO:0000256" key="1">
    <source>
        <dbReference type="ARBA" id="ARBA00004651"/>
    </source>
</evidence>
<dbReference type="PANTHER" id="PTHR32243:SF18">
    <property type="entry name" value="INNER MEMBRANE ABC TRANSPORTER PERMEASE PROTEIN YCJP"/>
    <property type="match status" value="1"/>
</dbReference>
<dbReference type="SUPFAM" id="SSF161098">
    <property type="entry name" value="MetI-like"/>
    <property type="match status" value="1"/>
</dbReference>
<dbReference type="GO" id="GO:0055085">
    <property type="term" value="P:transmembrane transport"/>
    <property type="evidence" value="ECO:0007669"/>
    <property type="project" value="InterPro"/>
</dbReference>
<protein>
    <recommendedName>
        <fullName evidence="8">ABC transmembrane type-1 domain-containing protein</fullName>
    </recommendedName>
</protein>
<evidence type="ECO:0000259" key="8">
    <source>
        <dbReference type="PROSITE" id="PS50928"/>
    </source>
</evidence>
<feature type="transmembrane region" description="Helical" evidence="7">
    <location>
        <begin position="169"/>
        <end position="192"/>
    </location>
</feature>
<dbReference type="CDD" id="cd06261">
    <property type="entry name" value="TM_PBP2"/>
    <property type="match status" value="1"/>
</dbReference>
<evidence type="ECO:0000313" key="9">
    <source>
        <dbReference type="EMBL" id="RFA29094.1"/>
    </source>
</evidence>
<dbReference type="PANTHER" id="PTHR32243">
    <property type="entry name" value="MALTOSE TRANSPORT SYSTEM PERMEASE-RELATED"/>
    <property type="match status" value="1"/>
</dbReference>
<keyword evidence="2 7" id="KW-0813">Transport</keyword>
<feature type="transmembrane region" description="Helical" evidence="7">
    <location>
        <begin position="213"/>
        <end position="238"/>
    </location>
</feature>
<comment type="caution">
    <text evidence="9">The sequence shown here is derived from an EMBL/GenBank/DDBJ whole genome shotgun (WGS) entry which is preliminary data.</text>
</comment>
<dbReference type="InterPro" id="IPR000515">
    <property type="entry name" value="MetI-like"/>
</dbReference>
<evidence type="ECO:0000256" key="3">
    <source>
        <dbReference type="ARBA" id="ARBA00022475"/>
    </source>
</evidence>
<keyword evidence="6 7" id="KW-0472">Membrane</keyword>
<accession>A0A3E0WFL6</accession>
<feature type="transmembrane region" description="Helical" evidence="7">
    <location>
        <begin position="101"/>
        <end position="126"/>
    </location>
</feature>
<comment type="similarity">
    <text evidence="7">Belongs to the binding-protein-dependent transport system permease family.</text>
</comment>
<evidence type="ECO:0000256" key="4">
    <source>
        <dbReference type="ARBA" id="ARBA00022692"/>
    </source>
</evidence>